<protein>
    <submittedName>
        <fullName evidence="1">Uncharacterized protein</fullName>
    </submittedName>
</protein>
<reference evidence="1 2" key="1">
    <citation type="submission" date="2019-05" db="EMBL/GenBank/DDBJ databases">
        <title>The metagenome of a microbial culture collection derived from dairy environment covers the genomic content of the human microbiome.</title>
        <authorList>
            <person name="Roder T."/>
            <person name="Wuthrich D."/>
            <person name="Sattari Z."/>
            <person name="Von Ah U."/>
            <person name="Bar C."/>
            <person name="Ronchi F."/>
            <person name="Macpherson A.J."/>
            <person name="Ganal-Vonarburg S.C."/>
            <person name="Bruggmann R."/>
            <person name="Vergeres G."/>
        </authorList>
    </citation>
    <scope>NUCLEOTIDE SEQUENCE [LARGE SCALE GENOMIC DNA]</scope>
    <source>
        <strain evidence="1 2">FAM 24235</strain>
    </source>
</reference>
<accession>A0A5R9C4K1</accession>
<evidence type="ECO:0000313" key="2">
    <source>
        <dbReference type="Proteomes" id="UP000307201"/>
    </source>
</evidence>
<dbReference type="EMBL" id="VBTE01000013">
    <property type="protein sequence ID" value="TLQ07816.1"/>
    <property type="molecule type" value="Genomic_DNA"/>
</dbReference>
<organism evidence="1 2">
    <name type="scientific">Marinilactibacillus psychrotolerans</name>
    <dbReference type="NCBI Taxonomy" id="191770"/>
    <lineage>
        <taxon>Bacteria</taxon>
        <taxon>Bacillati</taxon>
        <taxon>Bacillota</taxon>
        <taxon>Bacilli</taxon>
        <taxon>Lactobacillales</taxon>
        <taxon>Carnobacteriaceae</taxon>
        <taxon>Marinilactibacillus</taxon>
    </lineage>
</organism>
<dbReference type="RefSeq" id="WP_138471564.1">
    <property type="nucleotide sequence ID" value="NZ_JBGQQG010000020.1"/>
</dbReference>
<proteinExistence type="predicted"/>
<gene>
    <name evidence="1" type="ORF">FEZ48_05685</name>
</gene>
<sequence>MIKINRTIKIRNFPELIDSKFSKEPSITIYINHYDENSLKTEYELTDEDERIVEQISKRGYRKIYTQELIDIIGLSSIDIQKINSHPLVKTKVFRPNEVSEYGRIENYILDQKVWKIFGKR</sequence>
<evidence type="ECO:0000313" key="1">
    <source>
        <dbReference type="EMBL" id="TLQ07816.1"/>
    </source>
</evidence>
<dbReference type="AlphaFoldDB" id="A0A5R9C4K1"/>
<name>A0A5R9C4K1_9LACT</name>
<dbReference type="Proteomes" id="UP000307201">
    <property type="component" value="Unassembled WGS sequence"/>
</dbReference>
<comment type="caution">
    <text evidence="1">The sequence shown here is derived from an EMBL/GenBank/DDBJ whole genome shotgun (WGS) entry which is preliminary data.</text>
</comment>